<keyword evidence="2" id="KW-1185">Reference proteome</keyword>
<proteinExistence type="predicted"/>
<reference evidence="1 2" key="1">
    <citation type="submission" date="2018-06" db="EMBL/GenBank/DDBJ databases">
        <title>The Genome of Cuscuta australis (Dodder) Provides Insight into the Evolution of Plant Parasitism.</title>
        <authorList>
            <person name="Liu H."/>
        </authorList>
    </citation>
    <scope>NUCLEOTIDE SEQUENCE [LARGE SCALE GENOMIC DNA]</scope>
    <source>
        <strain evidence="2">cv. Yunnan</strain>
        <tissue evidence="1">Vines</tissue>
    </source>
</reference>
<evidence type="ECO:0000313" key="1">
    <source>
        <dbReference type="EMBL" id="RAL46177.1"/>
    </source>
</evidence>
<organism evidence="1 2">
    <name type="scientific">Cuscuta australis</name>
    <dbReference type="NCBI Taxonomy" id="267555"/>
    <lineage>
        <taxon>Eukaryota</taxon>
        <taxon>Viridiplantae</taxon>
        <taxon>Streptophyta</taxon>
        <taxon>Embryophyta</taxon>
        <taxon>Tracheophyta</taxon>
        <taxon>Spermatophyta</taxon>
        <taxon>Magnoliopsida</taxon>
        <taxon>eudicotyledons</taxon>
        <taxon>Gunneridae</taxon>
        <taxon>Pentapetalae</taxon>
        <taxon>asterids</taxon>
        <taxon>lamiids</taxon>
        <taxon>Solanales</taxon>
        <taxon>Convolvulaceae</taxon>
        <taxon>Cuscuteae</taxon>
        <taxon>Cuscuta</taxon>
        <taxon>Cuscuta subgen. Grammica</taxon>
        <taxon>Cuscuta sect. Cleistogrammica</taxon>
    </lineage>
</organism>
<evidence type="ECO:0000313" key="2">
    <source>
        <dbReference type="Proteomes" id="UP000249390"/>
    </source>
</evidence>
<gene>
    <name evidence="1" type="ORF">DM860_016610</name>
</gene>
<accession>A0A328DKJ5</accession>
<sequence>MSSPLLRQKIWRSIVRQEIRIGSGLLSRERERSDDLVRQRVPSLGVCWCGHRSVAAAAIVTTTDLALGVWRIWCKASDMVSAVSDDMTLSRY</sequence>
<comment type="caution">
    <text evidence="1">The sequence shown here is derived from an EMBL/GenBank/DDBJ whole genome shotgun (WGS) entry which is preliminary data.</text>
</comment>
<protein>
    <submittedName>
        <fullName evidence="1">Uncharacterized protein</fullName>
    </submittedName>
</protein>
<dbReference type="AlphaFoldDB" id="A0A328DKJ5"/>
<name>A0A328DKJ5_9ASTE</name>
<dbReference type="Proteomes" id="UP000249390">
    <property type="component" value="Unassembled WGS sequence"/>
</dbReference>
<dbReference type="EMBL" id="NQVE01000124">
    <property type="protein sequence ID" value="RAL46177.1"/>
    <property type="molecule type" value="Genomic_DNA"/>
</dbReference>